<dbReference type="PANTHER" id="PTHR46288">
    <property type="entry name" value="PHORBOL-ESTER/DAG-TYPE DOMAIN-CONTAINING PROTEIN"/>
    <property type="match status" value="1"/>
</dbReference>
<keyword evidence="1" id="KW-0677">Repeat</keyword>
<name>A0AAD8M107_9APIA</name>
<comment type="caution">
    <text evidence="3">The sequence shown here is derived from an EMBL/GenBank/DDBJ whole genome shotgun (WGS) entry which is preliminary data.</text>
</comment>
<organism evidence="3 4">
    <name type="scientific">Heracleum sosnowskyi</name>
    <dbReference type="NCBI Taxonomy" id="360622"/>
    <lineage>
        <taxon>Eukaryota</taxon>
        <taxon>Viridiplantae</taxon>
        <taxon>Streptophyta</taxon>
        <taxon>Embryophyta</taxon>
        <taxon>Tracheophyta</taxon>
        <taxon>Spermatophyta</taxon>
        <taxon>Magnoliopsida</taxon>
        <taxon>eudicotyledons</taxon>
        <taxon>Gunneridae</taxon>
        <taxon>Pentapetalae</taxon>
        <taxon>asterids</taxon>
        <taxon>campanulids</taxon>
        <taxon>Apiales</taxon>
        <taxon>Apiaceae</taxon>
        <taxon>Apioideae</taxon>
        <taxon>apioid superclade</taxon>
        <taxon>Tordylieae</taxon>
        <taxon>Tordyliinae</taxon>
        <taxon>Heracleum</taxon>
    </lineage>
</organism>
<dbReference type="AlphaFoldDB" id="A0AAD8M107"/>
<evidence type="ECO:0000259" key="2">
    <source>
        <dbReference type="Pfam" id="PF03107"/>
    </source>
</evidence>
<dbReference type="PANTHER" id="PTHR46288:SF27">
    <property type="entry name" value="CYSTEINE_HISTIDINE-RICH C1 DOMAIN FAMILY PROTEIN"/>
    <property type="match status" value="1"/>
</dbReference>
<evidence type="ECO:0000313" key="4">
    <source>
        <dbReference type="Proteomes" id="UP001237642"/>
    </source>
</evidence>
<dbReference type="SUPFAM" id="SSF57889">
    <property type="entry name" value="Cysteine-rich domain"/>
    <property type="match status" value="2"/>
</dbReference>
<proteinExistence type="predicted"/>
<dbReference type="InterPro" id="IPR046349">
    <property type="entry name" value="C1-like_sf"/>
</dbReference>
<dbReference type="InterPro" id="IPR004146">
    <property type="entry name" value="DC1"/>
</dbReference>
<gene>
    <name evidence="3" type="ORF">POM88_049000</name>
</gene>
<dbReference type="EMBL" id="JAUIZM010000011">
    <property type="protein sequence ID" value="KAK1355744.1"/>
    <property type="molecule type" value="Genomic_DNA"/>
</dbReference>
<dbReference type="Pfam" id="PF03107">
    <property type="entry name" value="C1_2"/>
    <property type="match status" value="1"/>
</dbReference>
<evidence type="ECO:0000256" key="1">
    <source>
        <dbReference type="ARBA" id="ARBA00022737"/>
    </source>
</evidence>
<accession>A0AAD8M107</accession>
<reference evidence="3" key="1">
    <citation type="submission" date="2023-02" db="EMBL/GenBank/DDBJ databases">
        <title>Genome of toxic invasive species Heracleum sosnowskyi carries increased number of genes despite the absence of recent whole-genome duplications.</title>
        <authorList>
            <person name="Schelkunov M."/>
            <person name="Shtratnikova V."/>
            <person name="Makarenko M."/>
            <person name="Klepikova A."/>
            <person name="Omelchenko D."/>
            <person name="Novikova G."/>
            <person name="Obukhova E."/>
            <person name="Bogdanov V."/>
            <person name="Penin A."/>
            <person name="Logacheva M."/>
        </authorList>
    </citation>
    <scope>NUCLEOTIDE SEQUENCE</scope>
    <source>
        <strain evidence="3">Hsosn_3</strain>
        <tissue evidence="3">Leaf</tissue>
    </source>
</reference>
<feature type="domain" description="DC1" evidence="2">
    <location>
        <begin position="11"/>
        <end position="65"/>
    </location>
</feature>
<keyword evidence="4" id="KW-1185">Reference proteome</keyword>
<sequence length="237" mass="27134">MATTIKLVHVSHSHPLMLIEDFDSSSVAAPLVCCLCETPVIGLSPAYTCSQEHSPCLFFLHKRCAESAKFIKHFMHPEHQLDLRKNYQHTKINWLMFKVDTVCFFCAACTREINPDMSGKNVIKVEGDDEQKYPDLMQFPRYSTDSLVADFIAVLQSGKLMNNNSTIEEEVDKEKESPLIFHWSHWEHPLILLKELKKADDSDDDGSDTNNRIDEMLVWFDNSAVFSIVILVLRPDS</sequence>
<protein>
    <recommendedName>
        <fullName evidence="2">DC1 domain-containing protein</fullName>
    </recommendedName>
</protein>
<dbReference type="Proteomes" id="UP001237642">
    <property type="component" value="Unassembled WGS sequence"/>
</dbReference>
<evidence type="ECO:0000313" key="3">
    <source>
        <dbReference type="EMBL" id="KAK1355744.1"/>
    </source>
</evidence>
<reference evidence="3" key="2">
    <citation type="submission" date="2023-05" db="EMBL/GenBank/DDBJ databases">
        <authorList>
            <person name="Schelkunov M.I."/>
        </authorList>
    </citation>
    <scope>NUCLEOTIDE SEQUENCE</scope>
    <source>
        <strain evidence="3">Hsosn_3</strain>
        <tissue evidence="3">Leaf</tissue>
    </source>
</reference>